<comment type="similarity">
    <text evidence="1">Belongs to the dUTPase family.</text>
</comment>
<keyword evidence="4" id="KW-0546">Nucleotide metabolism</keyword>
<dbReference type="PANTHER" id="PTHR11241">
    <property type="entry name" value="DEOXYURIDINE 5'-TRIPHOSPHATE NUCLEOTIDOHYDROLASE"/>
    <property type="match status" value="1"/>
</dbReference>
<evidence type="ECO:0000256" key="1">
    <source>
        <dbReference type="ARBA" id="ARBA00006581"/>
    </source>
</evidence>
<dbReference type="GO" id="GO:0006226">
    <property type="term" value="P:dUMP biosynthetic process"/>
    <property type="evidence" value="ECO:0007669"/>
    <property type="project" value="InterPro"/>
</dbReference>
<protein>
    <recommendedName>
        <fullName evidence="2">dUTP diphosphatase</fullName>
        <ecNumber evidence="2">3.6.1.23</ecNumber>
    </recommendedName>
</protein>
<proteinExistence type="inferred from homology"/>
<dbReference type="Gene3D" id="2.70.40.10">
    <property type="match status" value="1"/>
</dbReference>
<evidence type="ECO:0000256" key="3">
    <source>
        <dbReference type="ARBA" id="ARBA00022801"/>
    </source>
</evidence>
<dbReference type="EMBL" id="BK014662">
    <property type="protein sequence ID" value="DAD66481.1"/>
    <property type="molecule type" value="Genomic_DNA"/>
</dbReference>
<evidence type="ECO:0000259" key="5">
    <source>
        <dbReference type="Pfam" id="PF00692"/>
    </source>
</evidence>
<dbReference type="GO" id="GO:0004170">
    <property type="term" value="F:dUTP diphosphatase activity"/>
    <property type="evidence" value="ECO:0007669"/>
    <property type="project" value="UniProtKB-EC"/>
</dbReference>
<accession>A0A8S5L9D2</accession>
<keyword evidence="3" id="KW-0378">Hydrolase</keyword>
<name>A0A8S5L9D2_9CAUD</name>
<evidence type="ECO:0000256" key="2">
    <source>
        <dbReference type="ARBA" id="ARBA00012379"/>
    </source>
</evidence>
<dbReference type="NCBIfam" id="TIGR00576">
    <property type="entry name" value="dut"/>
    <property type="match status" value="1"/>
</dbReference>
<sequence>MSFGIVKVLENIKTPVGDAQYTLGECIDTQNLKFVNKSNNPDPVYANDGDSGFDLRAWIDCEDGKGLCGDSEDNQLYISLAPLERRMIHTGLYFELPKHTELQIRPRSGTSLKQGLIVLNTPGTVDEKYRGEVCVIVINLSNEFIKIHNGDRIAQAVLMPVYNFYLTSLEKVSEINENTGRGKNGFGSSGTK</sequence>
<dbReference type="PANTHER" id="PTHR11241:SF0">
    <property type="entry name" value="DEOXYURIDINE 5'-TRIPHOSPHATE NUCLEOTIDOHYDROLASE"/>
    <property type="match status" value="1"/>
</dbReference>
<dbReference type="InterPro" id="IPR029054">
    <property type="entry name" value="dUTPase-like"/>
</dbReference>
<dbReference type="CDD" id="cd07557">
    <property type="entry name" value="trimeric_dUTPase"/>
    <property type="match status" value="1"/>
</dbReference>
<evidence type="ECO:0000313" key="6">
    <source>
        <dbReference type="EMBL" id="DAD66481.1"/>
    </source>
</evidence>
<dbReference type="NCBIfam" id="NF001862">
    <property type="entry name" value="PRK00601.1"/>
    <property type="match status" value="1"/>
</dbReference>
<feature type="domain" description="dUTPase-like" evidence="5">
    <location>
        <begin position="79"/>
        <end position="190"/>
    </location>
</feature>
<dbReference type="Pfam" id="PF00692">
    <property type="entry name" value="dUTPase"/>
    <property type="match status" value="1"/>
</dbReference>
<dbReference type="InterPro" id="IPR008181">
    <property type="entry name" value="dUTPase"/>
</dbReference>
<reference evidence="6" key="1">
    <citation type="journal article" date="2021" name="Proc. Natl. Acad. Sci. U.S.A.">
        <title>A Catalog of Tens of Thousands of Viruses from Human Metagenomes Reveals Hidden Associations with Chronic Diseases.</title>
        <authorList>
            <person name="Tisza M.J."/>
            <person name="Buck C.B."/>
        </authorList>
    </citation>
    <scope>NUCLEOTIDE SEQUENCE</scope>
    <source>
        <strain evidence="6">CtPuP5</strain>
    </source>
</reference>
<dbReference type="SUPFAM" id="SSF51283">
    <property type="entry name" value="dUTPase-like"/>
    <property type="match status" value="1"/>
</dbReference>
<dbReference type="InterPro" id="IPR033704">
    <property type="entry name" value="dUTPase_trimeric"/>
</dbReference>
<evidence type="ECO:0000256" key="4">
    <source>
        <dbReference type="ARBA" id="ARBA00023080"/>
    </source>
</evidence>
<dbReference type="GO" id="GO:0046081">
    <property type="term" value="P:dUTP catabolic process"/>
    <property type="evidence" value="ECO:0007669"/>
    <property type="project" value="InterPro"/>
</dbReference>
<organism evidence="6">
    <name type="scientific">Myoviridae sp. ctPuP5</name>
    <dbReference type="NCBI Taxonomy" id="2823543"/>
    <lineage>
        <taxon>Viruses</taxon>
        <taxon>Duplodnaviria</taxon>
        <taxon>Heunggongvirae</taxon>
        <taxon>Uroviricota</taxon>
        <taxon>Caudoviricetes</taxon>
    </lineage>
</organism>
<dbReference type="EC" id="3.6.1.23" evidence="2"/>
<dbReference type="InterPro" id="IPR036157">
    <property type="entry name" value="dUTPase-like_sf"/>
</dbReference>
<dbReference type="GO" id="GO:0000287">
    <property type="term" value="F:magnesium ion binding"/>
    <property type="evidence" value="ECO:0007669"/>
    <property type="project" value="InterPro"/>
</dbReference>